<name>A0A2Y9QSY0_TRIMA</name>
<gene>
    <name evidence="3" type="primary">LOC111820085</name>
</gene>
<evidence type="ECO:0000256" key="1">
    <source>
        <dbReference type="SAM" id="MobiDB-lite"/>
    </source>
</evidence>
<evidence type="ECO:0000313" key="3">
    <source>
        <dbReference type="RefSeq" id="XP_023584491.1"/>
    </source>
</evidence>
<feature type="region of interest" description="Disordered" evidence="1">
    <location>
        <begin position="165"/>
        <end position="185"/>
    </location>
</feature>
<dbReference type="KEGG" id="tmu:111820085"/>
<feature type="region of interest" description="Disordered" evidence="1">
    <location>
        <begin position="105"/>
        <end position="136"/>
    </location>
</feature>
<reference evidence="3" key="1">
    <citation type="submission" date="2025-08" db="UniProtKB">
        <authorList>
            <consortium name="RefSeq"/>
        </authorList>
    </citation>
    <scope>IDENTIFICATION</scope>
</reference>
<protein>
    <submittedName>
        <fullName evidence="3">Uncharacterized protein LOC111820085</fullName>
    </submittedName>
</protein>
<dbReference type="RefSeq" id="XP_023584491.1">
    <property type="nucleotide sequence ID" value="XM_023728723.1"/>
</dbReference>
<keyword evidence="2" id="KW-1185">Reference proteome</keyword>
<feature type="compositionally biased region" description="Low complexity" evidence="1">
    <location>
        <begin position="108"/>
        <end position="129"/>
    </location>
</feature>
<organism evidence="2 3">
    <name type="scientific">Trichechus manatus latirostris</name>
    <name type="common">Florida manatee</name>
    <dbReference type="NCBI Taxonomy" id="127582"/>
    <lineage>
        <taxon>Eukaryota</taxon>
        <taxon>Metazoa</taxon>
        <taxon>Chordata</taxon>
        <taxon>Craniata</taxon>
        <taxon>Vertebrata</taxon>
        <taxon>Euteleostomi</taxon>
        <taxon>Mammalia</taxon>
        <taxon>Eutheria</taxon>
        <taxon>Afrotheria</taxon>
        <taxon>Sirenia</taxon>
        <taxon>Trichechidae</taxon>
        <taxon>Trichechus</taxon>
    </lineage>
</organism>
<proteinExistence type="predicted"/>
<dbReference type="InParanoid" id="A0A2Y9QSY0"/>
<accession>A0A2Y9QSY0</accession>
<dbReference type="GeneID" id="111820085"/>
<dbReference type="Proteomes" id="UP000248480">
    <property type="component" value="Unplaced"/>
</dbReference>
<evidence type="ECO:0000313" key="2">
    <source>
        <dbReference type="Proteomes" id="UP000248480"/>
    </source>
</evidence>
<sequence>MRACKQREPQQKHPGWCKNMQKLLGKRVKGLLHTHTQPWGSGQKPRKLNSECAKEPRLPTLKGYARQPFRWAAPRITACPKCGQAVGPAGRGGPRAAVPRWLTASSLRPDAGGSGSASSLSPLARPGQRGARRAGRAHGRLRDGCYLITSLPGWFSSAPGFPSVGGPPLQRPLGAARGGQLRRLTSLPSGRKISEITKTWACPTAKGT</sequence>
<dbReference type="AlphaFoldDB" id="A0A2Y9QSY0"/>